<keyword evidence="1" id="KW-0067">ATP-binding</keyword>
<protein>
    <recommendedName>
        <fullName evidence="1">ATP-dependent DNA helicase</fullName>
        <ecNumber evidence="1">5.6.2.3</ecNumber>
    </recommendedName>
</protein>
<dbReference type="Pfam" id="PF05970">
    <property type="entry name" value="PIF1"/>
    <property type="match status" value="1"/>
</dbReference>
<name>A0A6G0VMS1_APHCR</name>
<dbReference type="GO" id="GO:0043139">
    <property type="term" value="F:5'-3' DNA helicase activity"/>
    <property type="evidence" value="ECO:0007669"/>
    <property type="project" value="UniProtKB-EC"/>
</dbReference>
<evidence type="ECO:0000259" key="2">
    <source>
        <dbReference type="Pfam" id="PF05970"/>
    </source>
</evidence>
<comment type="similarity">
    <text evidence="1">Belongs to the helicase family.</text>
</comment>
<comment type="catalytic activity">
    <reaction evidence="1">
        <text>ATP + H2O = ADP + phosphate + H(+)</text>
        <dbReference type="Rhea" id="RHEA:13065"/>
        <dbReference type="ChEBI" id="CHEBI:15377"/>
        <dbReference type="ChEBI" id="CHEBI:15378"/>
        <dbReference type="ChEBI" id="CHEBI:30616"/>
        <dbReference type="ChEBI" id="CHEBI:43474"/>
        <dbReference type="ChEBI" id="CHEBI:456216"/>
        <dbReference type="EC" id="5.6.2.3"/>
    </reaction>
</comment>
<dbReference type="SUPFAM" id="SSF52540">
    <property type="entry name" value="P-loop containing nucleoside triphosphate hydrolases"/>
    <property type="match status" value="1"/>
</dbReference>
<evidence type="ECO:0000256" key="1">
    <source>
        <dbReference type="RuleBase" id="RU363044"/>
    </source>
</evidence>
<dbReference type="InterPro" id="IPR027417">
    <property type="entry name" value="P-loop_NTPase"/>
</dbReference>
<dbReference type="GO" id="GO:0005524">
    <property type="term" value="F:ATP binding"/>
    <property type="evidence" value="ECO:0007669"/>
    <property type="project" value="UniProtKB-KW"/>
</dbReference>
<evidence type="ECO:0000313" key="3">
    <source>
        <dbReference type="EMBL" id="KAF0701224.1"/>
    </source>
</evidence>
<dbReference type="PANTHER" id="PTHR10492:SF57">
    <property type="entry name" value="ATP-DEPENDENT DNA HELICASE"/>
    <property type="match status" value="1"/>
</dbReference>
<feature type="domain" description="DNA helicase Pif1-like DEAD-box helicase" evidence="2">
    <location>
        <begin position="196"/>
        <end position="343"/>
    </location>
</feature>
<evidence type="ECO:0000313" key="4">
    <source>
        <dbReference type="Proteomes" id="UP000478052"/>
    </source>
</evidence>
<dbReference type="GO" id="GO:0000723">
    <property type="term" value="P:telomere maintenance"/>
    <property type="evidence" value="ECO:0007669"/>
    <property type="project" value="InterPro"/>
</dbReference>
<keyword evidence="1" id="KW-0547">Nucleotide-binding</keyword>
<keyword evidence="1" id="KW-0227">DNA damage</keyword>
<dbReference type="OrthoDB" id="8190113at2759"/>
<keyword evidence="1 3" id="KW-0347">Helicase</keyword>
<comment type="cofactor">
    <cofactor evidence="1">
        <name>Mg(2+)</name>
        <dbReference type="ChEBI" id="CHEBI:18420"/>
    </cofactor>
</comment>
<dbReference type="PANTHER" id="PTHR10492">
    <property type="match status" value="1"/>
</dbReference>
<dbReference type="AlphaFoldDB" id="A0A6G0VMS1"/>
<sequence>MPKYYTWNKSSRKFIQRKQGKPIQEYPDVYSTDVFGRIYSVHPSNDECFYLRLEACQRLKLLENDDHWDQTLNDAAISSSAQQIRTLFSIILCTCYPSKSIDLWIKYKDHMCDDILYQIRNRMGNLNIQINEEFFNEALISIEDMCLMMSNKLLIQLCLIAPNRPMHDVFNKEVHREKTYDLNNLKELIQKNLSLLNEQQKYVFDTLMKVTNNDTGGIYFLDAPGGTGKTFLATIRSQNKIALALASSGIAATLLEGCRTAHSALKLPLNMQSNAFQSCNISKKSAMAKVLQQCQLIVWDECTMAHKKSLEALNRTLKDIRGNHNLFGGAMILLAGDFRQTLP</sequence>
<reference evidence="3 4" key="1">
    <citation type="submission" date="2019-08" db="EMBL/GenBank/DDBJ databases">
        <title>Whole genome of Aphis craccivora.</title>
        <authorList>
            <person name="Voronova N.V."/>
            <person name="Shulinski R.S."/>
            <person name="Bandarenka Y.V."/>
            <person name="Zhorov D.G."/>
            <person name="Warner D."/>
        </authorList>
    </citation>
    <scope>NUCLEOTIDE SEQUENCE [LARGE SCALE GENOMIC DNA]</scope>
    <source>
        <strain evidence="3">180601</strain>
        <tissue evidence="3">Whole Body</tissue>
    </source>
</reference>
<keyword evidence="1" id="KW-0234">DNA repair</keyword>
<dbReference type="GO" id="GO:0006281">
    <property type="term" value="P:DNA repair"/>
    <property type="evidence" value="ECO:0007669"/>
    <property type="project" value="UniProtKB-KW"/>
</dbReference>
<dbReference type="EC" id="5.6.2.3" evidence="1"/>
<proteinExistence type="inferred from homology"/>
<keyword evidence="1" id="KW-0233">DNA recombination</keyword>
<dbReference type="EMBL" id="VUJU01014759">
    <property type="protein sequence ID" value="KAF0701224.1"/>
    <property type="molecule type" value="Genomic_DNA"/>
</dbReference>
<organism evidence="3 4">
    <name type="scientific">Aphis craccivora</name>
    <name type="common">Cowpea aphid</name>
    <dbReference type="NCBI Taxonomy" id="307492"/>
    <lineage>
        <taxon>Eukaryota</taxon>
        <taxon>Metazoa</taxon>
        <taxon>Ecdysozoa</taxon>
        <taxon>Arthropoda</taxon>
        <taxon>Hexapoda</taxon>
        <taxon>Insecta</taxon>
        <taxon>Pterygota</taxon>
        <taxon>Neoptera</taxon>
        <taxon>Paraneoptera</taxon>
        <taxon>Hemiptera</taxon>
        <taxon>Sternorrhyncha</taxon>
        <taxon>Aphidomorpha</taxon>
        <taxon>Aphidoidea</taxon>
        <taxon>Aphididae</taxon>
        <taxon>Aphidini</taxon>
        <taxon>Aphis</taxon>
        <taxon>Aphis</taxon>
    </lineage>
</organism>
<dbReference type="GO" id="GO:0006310">
    <property type="term" value="P:DNA recombination"/>
    <property type="evidence" value="ECO:0007669"/>
    <property type="project" value="UniProtKB-KW"/>
</dbReference>
<keyword evidence="4" id="KW-1185">Reference proteome</keyword>
<comment type="caution">
    <text evidence="3">The sequence shown here is derived from an EMBL/GenBank/DDBJ whole genome shotgun (WGS) entry which is preliminary data.</text>
</comment>
<dbReference type="GO" id="GO:0016787">
    <property type="term" value="F:hydrolase activity"/>
    <property type="evidence" value="ECO:0007669"/>
    <property type="project" value="UniProtKB-KW"/>
</dbReference>
<dbReference type="Proteomes" id="UP000478052">
    <property type="component" value="Unassembled WGS sequence"/>
</dbReference>
<dbReference type="InterPro" id="IPR010285">
    <property type="entry name" value="DNA_helicase_pif1-like_DEAD"/>
</dbReference>
<feature type="non-terminal residue" evidence="3">
    <location>
        <position position="343"/>
    </location>
</feature>
<dbReference type="Gene3D" id="3.40.50.300">
    <property type="entry name" value="P-loop containing nucleotide triphosphate hydrolases"/>
    <property type="match status" value="1"/>
</dbReference>
<gene>
    <name evidence="3" type="ORF">FWK35_00035597</name>
</gene>
<keyword evidence="1" id="KW-0378">Hydrolase</keyword>
<accession>A0A6G0VMS1</accession>